<protein>
    <submittedName>
        <fullName evidence="1">Uncharacterized protein</fullName>
    </submittedName>
</protein>
<dbReference type="SUPFAM" id="SSF50978">
    <property type="entry name" value="WD40 repeat-like"/>
    <property type="match status" value="1"/>
</dbReference>
<evidence type="ECO:0000313" key="2">
    <source>
        <dbReference type="Proteomes" id="UP000801492"/>
    </source>
</evidence>
<dbReference type="AlphaFoldDB" id="A0A8K0D612"/>
<proteinExistence type="predicted"/>
<sequence length="161" mass="18379">MESSRKRRRISAIAFRSYPIDCRPHHTFDPPKGTPPESLDPRYVQYYEPGLLAKDFGDAMKAFTDEEKRLRLESRNYEMKFLGHGRSICSGSDDGVIFIEDRKSTNAINVLWGNVSIVNCFRVTSSIKLWSLFGKGTIAVDLRTVVQTNPPMWQYNRGAVS</sequence>
<name>A0A8K0D612_IGNLU</name>
<dbReference type="EMBL" id="VTPC01002424">
    <property type="protein sequence ID" value="KAF2900068.1"/>
    <property type="molecule type" value="Genomic_DNA"/>
</dbReference>
<organism evidence="1 2">
    <name type="scientific">Ignelater luminosus</name>
    <name type="common">Cucubano</name>
    <name type="synonym">Pyrophorus luminosus</name>
    <dbReference type="NCBI Taxonomy" id="2038154"/>
    <lineage>
        <taxon>Eukaryota</taxon>
        <taxon>Metazoa</taxon>
        <taxon>Ecdysozoa</taxon>
        <taxon>Arthropoda</taxon>
        <taxon>Hexapoda</taxon>
        <taxon>Insecta</taxon>
        <taxon>Pterygota</taxon>
        <taxon>Neoptera</taxon>
        <taxon>Endopterygota</taxon>
        <taxon>Coleoptera</taxon>
        <taxon>Polyphaga</taxon>
        <taxon>Elateriformia</taxon>
        <taxon>Elateroidea</taxon>
        <taxon>Elateridae</taxon>
        <taxon>Agrypninae</taxon>
        <taxon>Pyrophorini</taxon>
        <taxon>Ignelater</taxon>
    </lineage>
</organism>
<gene>
    <name evidence="1" type="ORF">ILUMI_06118</name>
</gene>
<dbReference type="Proteomes" id="UP000801492">
    <property type="component" value="Unassembled WGS sequence"/>
</dbReference>
<reference evidence="1" key="1">
    <citation type="submission" date="2019-08" db="EMBL/GenBank/DDBJ databases">
        <title>The genome of the North American firefly Photinus pyralis.</title>
        <authorList>
            <consortium name="Photinus pyralis genome working group"/>
            <person name="Fallon T.R."/>
            <person name="Sander Lower S.E."/>
            <person name="Weng J.-K."/>
        </authorList>
    </citation>
    <scope>NUCLEOTIDE SEQUENCE</scope>
    <source>
        <strain evidence="1">TRF0915ILg1</strain>
        <tissue evidence="1">Whole body</tissue>
    </source>
</reference>
<evidence type="ECO:0000313" key="1">
    <source>
        <dbReference type="EMBL" id="KAF2900068.1"/>
    </source>
</evidence>
<dbReference type="OrthoDB" id="4869960at2759"/>
<dbReference type="InterPro" id="IPR036322">
    <property type="entry name" value="WD40_repeat_dom_sf"/>
</dbReference>
<accession>A0A8K0D612</accession>
<comment type="caution">
    <text evidence="1">The sequence shown here is derived from an EMBL/GenBank/DDBJ whole genome shotgun (WGS) entry which is preliminary data.</text>
</comment>
<keyword evidence="2" id="KW-1185">Reference proteome</keyword>